<dbReference type="InterPro" id="IPR036249">
    <property type="entry name" value="Thioredoxin-like_sf"/>
</dbReference>
<dbReference type="Gene3D" id="3.40.30.10">
    <property type="entry name" value="Glutaredoxin"/>
    <property type="match status" value="1"/>
</dbReference>
<evidence type="ECO:0000313" key="3">
    <source>
        <dbReference type="EMBL" id="ATX81119.1"/>
    </source>
</evidence>
<dbReference type="PROSITE" id="PS00194">
    <property type="entry name" value="THIOREDOXIN_1"/>
    <property type="match status" value="1"/>
</dbReference>
<evidence type="ECO:0000313" key="4">
    <source>
        <dbReference type="Proteomes" id="UP000231637"/>
    </source>
</evidence>
<evidence type="ECO:0000256" key="1">
    <source>
        <dbReference type="ARBA" id="ARBA00023284"/>
    </source>
</evidence>
<dbReference type="RefSeq" id="WP_100264635.1">
    <property type="nucleotide sequence ID" value="NZ_CP018800.1"/>
</dbReference>
<feature type="domain" description="Thioredoxin" evidence="2">
    <location>
        <begin position="30"/>
        <end position="168"/>
    </location>
</feature>
<keyword evidence="4" id="KW-1185">Reference proteome</keyword>
<dbReference type="GO" id="GO:0016209">
    <property type="term" value="F:antioxidant activity"/>
    <property type="evidence" value="ECO:0007669"/>
    <property type="project" value="InterPro"/>
</dbReference>
<sequence>MKYRTLVVLLILGLISTTIWIGLPQAPAAVRISDAGSGFRLPDLEGTMQGLPEGEVTLLNFWATWCPPCRDEIPSMVALHDKYAARGLKVVAVSVDQNRTHLQSFVREHGMQFQVLHDADRLVSNSYGVTGWPQSFLIDKHGKVRYHLLGAVDWMSQPLVKTIEGMLAEPAGITYGSTGGERENNG</sequence>
<dbReference type="InterPro" id="IPR000866">
    <property type="entry name" value="AhpC/TSA"/>
</dbReference>
<organism evidence="3 4">
    <name type="scientific">Mariprofundus ferrinatatus</name>
    <dbReference type="NCBI Taxonomy" id="1921087"/>
    <lineage>
        <taxon>Bacteria</taxon>
        <taxon>Pseudomonadati</taxon>
        <taxon>Pseudomonadota</taxon>
        <taxon>Candidatius Mariprofundia</taxon>
        <taxon>Mariprofundales</taxon>
        <taxon>Mariprofundaceae</taxon>
        <taxon>Mariprofundus</taxon>
    </lineage>
</organism>
<dbReference type="Proteomes" id="UP000231637">
    <property type="component" value="Chromosome"/>
</dbReference>
<reference evidence="3 4" key="1">
    <citation type="submission" date="2016-12" db="EMBL/GenBank/DDBJ databases">
        <title>Isolation and genomic insights into novel planktonic Zetaproteobacteria from stratified waters of the Chesapeake Bay.</title>
        <authorList>
            <person name="McAllister S.M."/>
            <person name="Kato S."/>
            <person name="Chan C.S."/>
            <person name="Chiu B.K."/>
            <person name="Field E.K."/>
        </authorList>
    </citation>
    <scope>NUCLEOTIDE SEQUENCE [LARGE SCALE GENOMIC DNA]</scope>
    <source>
        <strain evidence="3 4">CP-8</strain>
    </source>
</reference>
<dbReference type="SUPFAM" id="SSF52833">
    <property type="entry name" value="Thioredoxin-like"/>
    <property type="match status" value="1"/>
</dbReference>
<dbReference type="KEGG" id="mfn:Ga0123462_0243"/>
<name>A0A2K8L4F2_9PROT</name>
<dbReference type="OrthoDB" id="5296256at2"/>
<dbReference type="PANTHER" id="PTHR42852:SF13">
    <property type="entry name" value="PROTEIN DIPZ"/>
    <property type="match status" value="1"/>
</dbReference>
<accession>A0A2K8L4F2</accession>
<dbReference type="EMBL" id="CP018800">
    <property type="protein sequence ID" value="ATX81119.1"/>
    <property type="molecule type" value="Genomic_DNA"/>
</dbReference>
<dbReference type="CDD" id="cd02966">
    <property type="entry name" value="TlpA_like_family"/>
    <property type="match status" value="1"/>
</dbReference>
<keyword evidence="1" id="KW-0676">Redox-active center</keyword>
<gene>
    <name evidence="3" type="ORF">Ga0123462_0243</name>
</gene>
<dbReference type="PANTHER" id="PTHR42852">
    <property type="entry name" value="THIOL:DISULFIDE INTERCHANGE PROTEIN DSBE"/>
    <property type="match status" value="1"/>
</dbReference>
<dbReference type="InterPro" id="IPR013766">
    <property type="entry name" value="Thioredoxin_domain"/>
</dbReference>
<dbReference type="AlphaFoldDB" id="A0A2K8L4F2"/>
<dbReference type="InterPro" id="IPR050553">
    <property type="entry name" value="Thioredoxin_ResA/DsbE_sf"/>
</dbReference>
<proteinExistence type="predicted"/>
<protein>
    <submittedName>
        <fullName evidence="3">Peroxiredoxin</fullName>
    </submittedName>
</protein>
<evidence type="ECO:0000259" key="2">
    <source>
        <dbReference type="PROSITE" id="PS51352"/>
    </source>
</evidence>
<dbReference type="GO" id="GO:0015036">
    <property type="term" value="F:disulfide oxidoreductase activity"/>
    <property type="evidence" value="ECO:0007669"/>
    <property type="project" value="UniProtKB-ARBA"/>
</dbReference>
<dbReference type="Pfam" id="PF00578">
    <property type="entry name" value="AhpC-TSA"/>
    <property type="match status" value="1"/>
</dbReference>
<dbReference type="InterPro" id="IPR017937">
    <property type="entry name" value="Thioredoxin_CS"/>
</dbReference>
<dbReference type="PROSITE" id="PS51352">
    <property type="entry name" value="THIOREDOXIN_2"/>
    <property type="match status" value="1"/>
</dbReference>